<dbReference type="RefSeq" id="WP_145905036.1">
    <property type="nucleotide sequence ID" value="NZ_BAAAMZ010000045.1"/>
</dbReference>
<evidence type="ECO:0000259" key="3">
    <source>
        <dbReference type="Pfam" id="PF20177"/>
    </source>
</evidence>
<organism evidence="4 5">
    <name type="scientific">Kitasatospora viridis</name>
    <dbReference type="NCBI Taxonomy" id="281105"/>
    <lineage>
        <taxon>Bacteria</taxon>
        <taxon>Bacillati</taxon>
        <taxon>Actinomycetota</taxon>
        <taxon>Actinomycetes</taxon>
        <taxon>Kitasatosporales</taxon>
        <taxon>Streptomycetaceae</taxon>
        <taxon>Kitasatospora</taxon>
    </lineage>
</organism>
<feature type="compositionally biased region" description="Basic and acidic residues" evidence="1">
    <location>
        <begin position="39"/>
        <end position="48"/>
    </location>
</feature>
<dbReference type="InterPro" id="IPR046672">
    <property type="entry name" value="DUF6542"/>
</dbReference>
<feature type="transmembrane region" description="Helical" evidence="2">
    <location>
        <begin position="170"/>
        <end position="191"/>
    </location>
</feature>
<keyword evidence="2" id="KW-0472">Membrane</keyword>
<accession>A0A561UH01</accession>
<feature type="domain" description="DUF6542" evidence="3">
    <location>
        <begin position="82"/>
        <end position="198"/>
    </location>
</feature>
<evidence type="ECO:0000256" key="1">
    <source>
        <dbReference type="SAM" id="MobiDB-lite"/>
    </source>
</evidence>
<feature type="region of interest" description="Disordered" evidence="1">
    <location>
        <begin position="1"/>
        <end position="75"/>
    </location>
</feature>
<protein>
    <recommendedName>
        <fullName evidence="3">DUF6542 domain-containing protein</fullName>
    </recommendedName>
</protein>
<evidence type="ECO:0000256" key="2">
    <source>
        <dbReference type="SAM" id="Phobius"/>
    </source>
</evidence>
<feature type="transmembrane region" description="Helical" evidence="2">
    <location>
        <begin position="130"/>
        <end position="150"/>
    </location>
</feature>
<keyword evidence="2" id="KW-1133">Transmembrane helix</keyword>
<feature type="transmembrane region" description="Helical" evidence="2">
    <location>
        <begin position="76"/>
        <end position="94"/>
    </location>
</feature>
<dbReference type="EMBL" id="VIWT01000001">
    <property type="protein sequence ID" value="TWF98636.1"/>
    <property type="molecule type" value="Genomic_DNA"/>
</dbReference>
<keyword evidence="5" id="KW-1185">Reference proteome</keyword>
<evidence type="ECO:0000313" key="5">
    <source>
        <dbReference type="Proteomes" id="UP000317940"/>
    </source>
</evidence>
<dbReference type="Proteomes" id="UP000317940">
    <property type="component" value="Unassembled WGS sequence"/>
</dbReference>
<feature type="transmembrane region" description="Helical" evidence="2">
    <location>
        <begin position="100"/>
        <end position="123"/>
    </location>
</feature>
<keyword evidence="2" id="KW-0812">Transmembrane</keyword>
<sequence>MAGQRVRTPEGGATGRTGRGYPPAQRQAPQEWSEAGPEQDGRARDAHAQDGPARGGRAQQRRADSRRTARAQAPSTRPFSGVAVLLSLGLPAAGGLADQLFGLGIGGWGLLLCSVAGFAGAAAVCSRTGWWWVLPAPPPIVLAVTAATAYLAHSDDYKGGKKLAAGAAKWAIQGFPVMLYAMGAALLVILVRTVRDRRSPRG</sequence>
<dbReference type="AlphaFoldDB" id="A0A561UH01"/>
<proteinExistence type="predicted"/>
<name>A0A561UH01_9ACTN</name>
<gene>
    <name evidence="4" type="ORF">FHX73_112457</name>
</gene>
<reference evidence="4 5" key="1">
    <citation type="submission" date="2019-06" db="EMBL/GenBank/DDBJ databases">
        <title>Sequencing the genomes of 1000 actinobacteria strains.</title>
        <authorList>
            <person name="Klenk H.-P."/>
        </authorList>
    </citation>
    <scope>NUCLEOTIDE SEQUENCE [LARGE SCALE GENOMIC DNA]</scope>
    <source>
        <strain evidence="4 5">DSM 44826</strain>
    </source>
</reference>
<dbReference type="OrthoDB" id="10017694at2"/>
<evidence type="ECO:0000313" key="4">
    <source>
        <dbReference type="EMBL" id="TWF98636.1"/>
    </source>
</evidence>
<dbReference type="Pfam" id="PF20177">
    <property type="entry name" value="DUF6542"/>
    <property type="match status" value="1"/>
</dbReference>
<feature type="compositionally biased region" description="Low complexity" evidence="1">
    <location>
        <begin position="49"/>
        <end position="58"/>
    </location>
</feature>
<comment type="caution">
    <text evidence="4">The sequence shown here is derived from an EMBL/GenBank/DDBJ whole genome shotgun (WGS) entry which is preliminary data.</text>
</comment>